<dbReference type="InterPro" id="IPR005046">
    <property type="entry name" value="DUF285"/>
</dbReference>
<evidence type="ECO:0000313" key="4">
    <source>
        <dbReference type="Proteomes" id="UP000660262"/>
    </source>
</evidence>
<keyword evidence="4" id="KW-1185">Reference proteome</keyword>
<feature type="compositionally biased region" description="Basic and acidic residues" evidence="2">
    <location>
        <begin position="738"/>
        <end position="751"/>
    </location>
</feature>
<feature type="compositionally biased region" description="Basic and acidic residues" evidence="2">
    <location>
        <begin position="672"/>
        <end position="702"/>
    </location>
</feature>
<feature type="region of interest" description="Disordered" evidence="2">
    <location>
        <begin position="625"/>
        <end position="828"/>
    </location>
</feature>
<evidence type="ECO:0000256" key="1">
    <source>
        <dbReference type="SAM" id="Coils"/>
    </source>
</evidence>
<evidence type="ECO:0000313" key="3">
    <source>
        <dbReference type="EMBL" id="GHP04782.1"/>
    </source>
</evidence>
<feature type="compositionally biased region" description="Basic and acidic residues" evidence="2">
    <location>
        <begin position="709"/>
        <end position="731"/>
    </location>
</feature>
<accession>A0A830HDN4</accession>
<name>A0A830HDN4_9CHLO</name>
<keyword evidence="1" id="KW-0175">Coiled coil</keyword>
<evidence type="ECO:0000256" key="2">
    <source>
        <dbReference type="SAM" id="MobiDB-lite"/>
    </source>
</evidence>
<evidence type="ECO:0008006" key="5">
    <source>
        <dbReference type="Google" id="ProtNLM"/>
    </source>
</evidence>
<dbReference type="Pfam" id="PF03382">
    <property type="entry name" value="DUF285"/>
    <property type="match status" value="2"/>
</dbReference>
<feature type="coiled-coil region" evidence="1">
    <location>
        <begin position="91"/>
        <end position="167"/>
    </location>
</feature>
<dbReference type="EMBL" id="BNJQ01000008">
    <property type="protein sequence ID" value="GHP04782.1"/>
    <property type="molecule type" value="Genomic_DNA"/>
</dbReference>
<dbReference type="AlphaFoldDB" id="A0A830HDN4"/>
<proteinExistence type="predicted"/>
<gene>
    <name evidence="3" type="ORF">PPROV_000353500</name>
</gene>
<dbReference type="InterPro" id="IPR011889">
    <property type="entry name" value="Liste_lipo_26"/>
</dbReference>
<sequence>MDGSCRICDWHIPEQVGLETPVGVCHKKEECGIHVTQFTCEDHDCYWNADKNPAKCTEKKAGAAAPAGEPVAVAPSPAGTMQGCGAEKTELAKAQKEAADAKSALVKKEAALKVAKEEATAAKDAQKTAEERANALETTKNEAVAAKEKAEAAQKTAENALKAAQGSTTNKRAVASRDELQKRIAIWNDVSDIDSDAAIRTFGEMNDWDVSSVTDMSNLFSTGQNMNNPVGSSVGYYMNIPDISRWDVSKVTNMENMFYGQAFNHDISGWKTAEVTNMGGMFGKTKGFNQNIGGWDTSKVKNMAGMFNGASDFNKDISGWDTSKVTNMNRMFNNAQKFNKDISGWKTAEVTGMAAMFEGAKAFNQDISNWDTSKVKSMSGMFDGASAFNQDISGWKTAEVTAMAGMFNGASDFNKDISGWDTSKVTKMHDMFKDASAFNKDISGWKTAEVTNMYGSDSMMESLSDLVETARDFVDDYVLSATEQVVRPTFWLSVFALTAVLTVLLDAIEQRSLYPSSLKFVVTKTSTLAQYVFSRGGSGTQAAAPITAQGVGSAVLSALTAAWAFTQRMGRGLDAWLLGQPQIAPYYQKVRPHTAPLAALTLILLLLGGSYYLQNGTQDGSLATSFSSTGRSAPLVSDKDLHDQSWARQQRVAASNRGFRRPPPPKPKPKPKKEDEKDDDKGRGRDRPSLRRSGRDRMKELEEAAANPRELRRMEAEKRMERRREEREDRERRRRRAVNREVENQWRDRTTSRITLGRRGPGGRFLPSARSHPISQADAKKFLSQAPRGRMRTMPTVRVPLPHRPGEASAIRRSGLGRRDAPARNTRN</sequence>
<protein>
    <recommendedName>
        <fullName evidence="5">BspA family leucine-rich repeat surface protein</fullName>
    </recommendedName>
</protein>
<dbReference type="OrthoDB" id="42699at2759"/>
<dbReference type="Proteomes" id="UP000660262">
    <property type="component" value="Unassembled WGS sequence"/>
</dbReference>
<organism evidence="3 4">
    <name type="scientific">Pycnococcus provasolii</name>
    <dbReference type="NCBI Taxonomy" id="41880"/>
    <lineage>
        <taxon>Eukaryota</taxon>
        <taxon>Viridiplantae</taxon>
        <taxon>Chlorophyta</taxon>
        <taxon>Pseudoscourfieldiophyceae</taxon>
        <taxon>Pseudoscourfieldiales</taxon>
        <taxon>Pycnococcaceae</taxon>
        <taxon>Pycnococcus</taxon>
    </lineage>
</organism>
<dbReference type="NCBIfam" id="TIGR02167">
    <property type="entry name" value="Liste_lipo_26"/>
    <property type="match status" value="8"/>
</dbReference>
<comment type="caution">
    <text evidence="3">The sequence shown here is derived from an EMBL/GenBank/DDBJ whole genome shotgun (WGS) entry which is preliminary data.</text>
</comment>
<reference evidence="3" key="1">
    <citation type="submission" date="2020-10" db="EMBL/GenBank/DDBJ databases">
        <title>Unveiling of a novel bifunctional photoreceptor, Dualchrome1, isolated from a cosmopolitan green alga.</title>
        <authorList>
            <person name="Suzuki S."/>
            <person name="Kawachi M."/>
        </authorList>
    </citation>
    <scope>NUCLEOTIDE SEQUENCE</scope>
    <source>
        <strain evidence="3">NIES 2893</strain>
    </source>
</reference>